<dbReference type="InterPro" id="IPR008250">
    <property type="entry name" value="ATPase_P-typ_transduc_dom_A_sf"/>
</dbReference>
<dbReference type="GO" id="GO:0016887">
    <property type="term" value="F:ATP hydrolysis activity"/>
    <property type="evidence" value="ECO:0007669"/>
    <property type="project" value="InterPro"/>
</dbReference>
<dbReference type="SUPFAM" id="SSF81665">
    <property type="entry name" value="Calcium ATPase, transmembrane domain M"/>
    <property type="match status" value="1"/>
</dbReference>
<dbReference type="GO" id="GO:0015662">
    <property type="term" value="F:P-type ion transporter activity"/>
    <property type="evidence" value="ECO:0007669"/>
    <property type="project" value="UniProtKB-ARBA"/>
</dbReference>
<sequence length="1032" mass="111408">MPIEQSVIVEDSSFIVSLVHTTGQGRVRLHVQGLYRSDKLKMDLESALSSHSMINEVYANSLTGNLLVQFLPGKDQNVVIEEVEKVARRCLNGRIVPFAKAKLQLGQSKPKKATDASSFTRRHQFQFKNSPSALEVAHSQPIPSHAWHKLDTRETMSCLEASKEGLSALEAGHRLQIYGPNRLAENKRRSTLQMFVEQIANPAMLMLGVSAVVSVATGGLIDAAVIVSAVLLNAIIGYVTESSSERTISSLGSMAPTHAHVIREGKQMAIPVEDIVIGDLLVLTPGSYVPADARLLNSSRITVDESALTGESMPVGKHWDFIAPDDTPLADRKNMLHMGTIVTGGSGQALVAATGRNTEIGLIQSLVGEVKPPNTLLQRQLDDLNGNLAKVCGLLCLGVFGLGVLRGYTWLQMLTSSITLAVAAIPEGLPAVATTTLAIGIRNSHREKVLIRQLGAVESLGSVQVICLDKTGTLTQNKMKTVSIRTAGHTVSITDDRFEVKGQSIAPLEQPEIKKLLQMVCLCSEVKFNGSGIAPELEGSPTECALVEAALNAGEDVRALRVTYPLLKTTHRAENRPYMMTVHEMPEGGLLFAAKGSPADVLALCQWRQHDGEMEELDSFIRDRIIERNDRLAGDALRVLGVAYACGDKTEKLKAPPLVWLGLIGMEDALRPNMDRLMEEFHSAGVRTVMITGDQSATAYSVGRRLGLSGDAPLEIIDSANLDKLDPDILKGVIKNTSVFARVSPAHKLKIVQALQEAGHVVAMTGDGVNDGPALKAADIGVAMGDQGTDVARSVADVVLEDDNLHTMIIAIRQGRTIYSNIRKSLRFLLSTNLSEIELAVLTMALGMGEALNPLQLLWINMVADIAPAMALALEPPELDVLKQPPRDPTRAIINGPDFRRLLRESLFITGGSLGVYSLSRLRYGPGLQASSNTFLAFTLAKFLHALSCRSEDTTVLDFERPRNPHMVTALAGTLAIQALATFVPQLRSLLRLTPLGLVDLPLILAGAGIPFVLNESAKRIIQNTRKNGDPN</sequence>
<evidence type="ECO:0000256" key="9">
    <source>
        <dbReference type="ARBA" id="ARBA00023136"/>
    </source>
</evidence>
<evidence type="ECO:0000256" key="7">
    <source>
        <dbReference type="ARBA" id="ARBA00022967"/>
    </source>
</evidence>
<dbReference type="PANTHER" id="PTHR43294">
    <property type="entry name" value="SODIUM/POTASSIUM-TRANSPORTING ATPASE SUBUNIT ALPHA"/>
    <property type="match status" value="1"/>
</dbReference>
<dbReference type="SUPFAM" id="SSF56784">
    <property type="entry name" value="HAD-like"/>
    <property type="match status" value="1"/>
</dbReference>
<dbReference type="EMBL" id="QJPH01000303">
    <property type="protein sequence ID" value="PZN79219.1"/>
    <property type="molecule type" value="Genomic_DNA"/>
</dbReference>
<keyword evidence="6" id="KW-0067">ATP-binding</keyword>
<dbReference type="InterPro" id="IPR004014">
    <property type="entry name" value="ATPase_P-typ_cation-transptr_N"/>
</dbReference>
<dbReference type="SMART" id="SM00831">
    <property type="entry name" value="Cation_ATPase_N"/>
    <property type="match status" value="1"/>
</dbReference>
<dbReference type="InterPro" id="IPR023299">
    <property type="entry name" value="ATPase_P-typ_cyto_dom_N"/>
</dbReference>
<dbReference type="AlphaFoldDB" id="A0A2W4RBC8"/>
<keyword evidence="4" id="KW-0812">Transmembrane</keyword>
<reference evidence="11 12" key="1">
    <citation type="journal article" date="2018" name="Aquat. Microb. Ecol.">
        <title>Gammaproteobacterial methanotrophs dominate.</title>
        <authorList>
            <person name="Rissanen A.J."/>
            <person name="Saarenheimo J."/>
            <person name="Tiirola M."/>
            <person name="Peura S."/>
            <person name="Aalto S.L."/>
            <person name="Karvinen A."/>
            <person name="Nykanen H."/>
        </authorList>
    </citation>
    <scope>NUCLEOTIDE SEQUENCE [LARGE SCALE GENOMIC DNA]</scope>
    <source>
        <strain evidence="11">AMbin10</strain>
    </source>
</reference>
<dbReference type="InterPro" id="IPR059000">
    <property type="entry name" value="ATPase_P-type_domA"/>
</dbReference>
<gene>
    <name evidence="11" type="ORF">DM484_11780</name>
</gene>
<dbReference type="GO" id="GO:0005886">
    <property type="term" value="C:plasma membrane"/>
    <property type="evidence" value="ECO:0007669"/>
    <property type="project" value="UniProtKB-SubCell"/>
</dbReference>
<dbReference type="InterPro" id="IPR018303">
    <property type="entry name" value="ATPase_P-typ_P_site"/>
</dbReference>
<dbReference type="GO" id="GO:0005524">
    <property type="term" value="F:ATP binding"/>
    <property type="evidence" value="ECO:0007669"/>
    <property type="project" value="UniProtKB-KW"/>
</dbReference>
<dbReference type="PANTHER" id="PTHR43294:SF21">
    <property type="entry name" value="CATION TRANSPORTING ATPASE"/>
    <property type="match status" value="1"/>
</dbReference>
<feature type="domain" description="Cation-transporting P-type ATPase N-terminal" evidence="10">
    <location>
        <begin position="146"/>
        <end position="219"/>
    </location>
</feature>
<dbReference type="NCBIfam" id="TIGR01494">
    <property type="entry name" value="ATPase_P-type"/>
    <property type="match status" value="2"/>
</dbReference>
<keyword evidence="7" id="KW-1278">Translocase</keyword>
<accession>A0A2W4RBC8</accession>
<dbReference type="Pfam" id="PF00122">
    <property type="entry name" value="E1-E2_ATPase"/>
    <property type="match status" value="1"/>
</dbReference>
<dbReference type="SUPFAM" id="SSF81660">
    <property type="entry name" value="Metal cation-transporting ATPase, ATP-binding domain N"/>
    <property type="match status" value="1"/>
</dbReference>
<dbReference type="SFLD" id="SFLDG00002">
    <property type="entry name" value="C1.7:_P-type_atpase_like"/>
    <property type="match status" value="1"/>
</dbReference>
<dbReference type="InterPro" id="IPR023214">
    <property type="entry name" value="HAD_sf"/>
</dbReference>
<dbReference type="InterPro" id="IPR001757">
    <property type="entry name" value="P_typ_ATPase"/>
</dbReference>
<dbReference type="Gene3D" id="1.20.1110.10">
    <property type="entry name" value="Calcium-transporting ATPase, transmembrane domain"/>
    <property type="match status" value="1"/>
</dbReference>
<protein>
    <submittedName>
        <fullName evidence="11">Cation-translocating P-type ATPase</fullName>
    </submittedName>
</protein>
<dbReference type="SUPFAM" id="SSF81653">
    <property type="entry name" value="Calcium ATPase, transduction domain A"/>
    <property type="match status" value="1"/>
</dbReference>
<dbReference type="Pfam" id="PF00689">
    <property type="entry name" value="Cation_ATPase_C"/>
    <property type="match status" value="1"/>
</dbReference>
<keyword evidence="3" id="KW-1003">Cell membrane</keyword>
<evidence type="ECO:0000256" key="5">
    <source>
        <dbReference type="ARBA" id="ARBA00022741"/>
    </source>
</evidence>
<dbReference type="InterPro" id="IPR036412">
    <property type="entry name" value="HAD-like_sf"/>
</dbReference>
<dbReference type="InterPro" id="IPR023298">
    <property type="entry name" value="ATPase_P-typ_TM_dom_sf"/>
</dbReference>
<dbReference type="PRINTS" id="PR00120">
    <property type="entry name" value="HATPASE"/>
</dbReference>
<dbReference type="InterPro" id="IPR044492">
    <property type="entry name" value="P_typ_ATPase_HD_dom"/>
</dbReference>
<dbReference type="Proteomes" id="UP000249396">
    <property type="component" value="Unassembled WGS sequence"/>
</dbReference>
<dbReference type="SFLD" id="SFLDS00003">
    <property type="entry name" value="Haloacid_Dehalogenase"/>
    <property type="match status" value="1"/>
</dbReference>
<evidence type="ECO:0000313" key="12">
    <source>
        <dbReference type="Proteomes" id="UP000249396"/>
    </source>
</evidence>
<dbReference type="PROSITE" id="PS00154">
    <property type="entry name" value="ATPASE_E1_E2"/>
    <property type="match status" value="1"/>
</dbReference>
<dbReference type="SFLD" id="SFLDF00027">
    <property type="entry name" value="p-type_atpase"/>
    <property type="match status" value="1"/>
</dbReference>
<evidence type="ECO:0000259" key="10">
    <source>
        <dbReference type="SMART" id="SM00831"/>
    </source>
</evidence>
<proteinExistence type="inferred from homology"/>
<dbReference type="PRINTS" id="PR00119">
    <property type="entry name" value="CATATPASE"/>
</dbReference>
<comment type="similarity">
    <text evidence="2">Belongs to the cation transport ATPase (P-type) (TC 3.A.3) family. Type IIA subfamily.</text>
</comment>
<comment type="subcellular location">
    <subcellularLocation>
        <location evidence="1">Cell membrane</location>
        <topology evidence="1">Multi-pass membrane protein</topology>
    </subcellularLocation>
</comment>
<name>A0A2W4RBC8_9GAMM</name>
<keyword evidence="9" id="KW-0472">Membrane</keyword>
<dbReference type="Pfam" id="PF13246">
    <property type="entry name" value="Cation_ATPase"/>
    <property type="match status" value="1"/>
</dbReference>
<evidence type="ECO:0000256" key="6">
    <source>
        <dbReference type="ARBA" id="ARBA00022840"/>
    </source>
</evidence>
<evidence type="ECO:0000313" key="11">
    <source>
        <dbReference type="EMBL" id="PZN79219.1"/>
    </source>
</evidence>
<dbReference type="Gene3D" id="2.70.150.10">
    <property type="entry name" value="Calcium-transporting ATPase, cytoplasmic transduction domain A"/>
    <property type="match status" value="1"/>
</dbReference>
<evidence type="ECO:0000256" key="3">
    <source>
        <dbReference type="ARBA" id="ARBA00022475"/>
    </source>
</evidence>
<comment type="caution">
    <text evidence="11">The sequence shown here is derived from an EMBL/GenBank/DDBJ whole genome shotgun (WGS) entry which is preliminary data.</text>
</comment>
<evidence type="ECO:0000256" key="1">
    <source>
        <dbReference type="ARBA" id="ARBA00004651"/>
    </source>
</evidence>
<organism evidence="11 12">
    <name type="scientific">Candidatus Methylumidiphilus alinenensis</name>
    <dbReference type="NCBI Taxonomy" id="2202197"/>
    <lineage>
        <taxon>Bacteria</taxon>
        <taxon>Pseudomonadati</taxon>
        <taxon>Pseudomonadota</taxon>
        <taxon>Gammaproteobacteria</taxon>
        <taxon>Methylococcales</taxon>
        <taxon>Candidatus Methylumidiphilus</taxon>
    </lineage>
</organism>
<evidence type="ECO:0000256" key="8">
    <source>
        <dbReference type="ARBA" id="ARBA00022989"/>
    </source>
</evidence>
<dbReference type="InterPro" id="IPR006068">
    <property type="entry name" value="ATPase_P-typ_cation-transptr_C"/>
</dbReference>
<evidence type="ECO:0000256" key="2">
    <source>
        <dbReference type="ARBA" id="ARBA00005675"/>
    </source>
</evidence>
<keyword evidence="8" id="KW-1133">Transmembrane helix</keyword>
<dbReference type="Gene3D" id="3.40.1110.10">
    <property type="entry name" value="Calcium-transporting ATPase, cytoplasmic domain N"/>
    <property type="match status" value="1"/>
</dbReference>
<keyword evidence="5" id="KW-0547">Nucleotide-binding</keyword>
<dbReference type="Gene3D" id="3.40.50.1000">
    <property type="entry name" value="HAD superfamily/HAD-like"/>
    <property type="match status" value="1"/>
</dbReference>
<dbReference type="InterPro" id="IPR050510">
    <property type="entry name" value="Cation_transp_ATPase_P-type"/>
</dbReference>
<evidence type="ECO:0000256" key="4">
    <source>
        <dbReference type="ARBA" id="ARBA00022692"/>
    </source>
</evidence>
<dbReference type="Pfam" id="PF00690">
    <property type="entry name" value="Cation_ATPase_N"/>
    <property type="match status" value="1"/>
</dbReference>